<name>A0ABN2NYP2_9ACTN</name>
<reference evidence="2 3" key="1">
    <citation type="journal article" date="2019" name="Int. J. Syst. Evol. Microbiol.">
        <title>The Global Catalogue of Microorganisms (GCM) 10K type strain sequencing project: providing services to taxonomists for standard genome sequencing and annotation.</title>
        <authorList>
            <consortium name="The Broad Institute Genomics Platform"/>
            <consortium name="The Broad Institute Genome Sequencing Center for Infectious Disease"/>
            <person name="Wu L."/>
            <person name="Ma J."/>
        </authorList>
    </citation>
    <scope>NUCLEOTIDE SEQUENCE [LARGE SCALE GENOMIC DNA]</scope>
    <source>
        <strain evidence="2 3">JCM 13581</strain>
    </source>
</reference>
<keyword evidence="1" id="KW-0472">Membrane</keyword>
<evidence type="ECO:0000256" key="1">
    <source>
        <dbReference type="SAM" id="Phobius"/>
    </source>
</evidence>
<keyword evidence="1" id="KW-0812">Transmembrane</keyword>
<dbReference type="Proteomes" id="UP001501303">
    <property type="component" value="Unassembled WGS sequence"/>
</dbReference>
<proteinExistence type="predicted"/>
<keyword evidence="1" id="KW-1133">Transmembrane helix</keyword>
<feature type="transmembrane region" description="Helical" evidence="1">
    <location>
        <begin position="6"/>
        <end position="24"/>
    </location>
</feature>
<protein>
    <submittedName>
        <fullName evidence="2">DUF5134 domain-containing protein</fullName>
    </submittedName>
</protein>
<accession>A0ABN2NYP2</accession>
<evidence type="ECO:0000313" key="2">
    <source>
        <dbReference type="EMBL" id="GAA1907409.1"/>
    </source>
</evidence>
<keyword evidence="3" id="KW-1185">Reference proteome</keyword>
<dbReference type="InterPro" id="IPR033458">
    <property type="entry name" value="DUF5134"/>
</dbReference>
<feature type="transmembrane region" description="Helical" evidence="1">
    <location>
        <begin position="113"/>
        <end position="131"/>
    </location>
</feature>
<comment type="caution">
    <text evidence="2">The sequence shown here is derived from an EMBL/GenBank/DDBJ whole genome shotgun (WGS) entry which is preliminary data.</text>
</comment>
<feature type="transmembrane region" description="Helical" evidence="1">
    <location>
        <begin position="89"/>
        <end position="107"/>
    </location>
</feature>
<organism evidence="2 3">
    <name type="scientific">Streptomyces sodiiphilus</name>
    <dbReference type="NCBI Taxonomy" id="226217"/>
    <lineage>
        <taxon>Bacteria</taxon>
        <taxon>Bacillati</taxon>
        <taxon>Actinomycetota</taxon>
        <taxon>Actinomycetes</taxon>
        <taxon>Kitasatosporales</taxon>
        <taxon>Streptomycetaceae</taxon>
        <taxon>Streptomyces</taxon>
    </lineage>
</organism>
<dbReference type="EMBL" id="BAAAMJ010000012">
    <property type="protein sequence ID" value="GAA1907409.1"/>
    <property type="molecule type" value="Genomic_DNA"/>
</dbReference>
<evidence type="ECO:0000313" key="3">
    <source>
        <dbReference type="Proteomes" id="UP001501303"/>
    </source>
</evidence>
<gene>
    <name evidence="2" type="ORF">GCM10009716_16730</name>
</gene>
<dbReference type="Pfam" id="PF17197">
    <property type="entry name" value="DUF5134"/>
    <property type="match status" value="1"/>
</dbReference>
<sequence length="179" mass="18124">MEGPALVSWMTAAGCGATGAFCLLHARHKDAPRQRTADGAMGLGMALMALPSGVPAPPPETLAVLFAGLALWPLPGLPRGHRAHHTTEALAMVYMALSMASATGAHAAHGNGLGVPVITWALLAYYAVHLVRSGPRLVPATAQGSPRGSPGDAPCATSGVTAACRTSLSLGMLAMLLTM</sequence>